<keyword evidence="1" id="KW-0472">Membrane</keyword>
<dbReference type="Pfam" id="PF19578">
    <property type="entry name" value="DUF6090"/>
    <property type="match status" value="1"/>
</dbReference>
<evidence type="ECO:0000313" key="3">
    <source>
        <dbReference type="Proteomes" id="UP001206312"/>
    </source>
</evidence>
<proteinExistence type="predicted"/>
<dbReference type="EMBL" id="JAMXIB010000023">
    <property type="protein sequence ID" value="MCO5726079.1"/>
    <property type="molecule type" value="Genomic_DNA"/>
</dbReference>
<keyword evidence="1" id="KW-0812">Transmembrane</keyword>
<reference evidence="2 3" key="1">
    <citation type="submission" date="2022-06" db="EMBL/GenBank/DDBJ databases">
        <authorList>
            <person name="Xuan X."/>
        </authorList>
    </citation>
    <scope>NUCLEOTIDE SEQUENCE [LARGE SCALE GENOMIC DNA]</scope>
    <source>
        <strain evidence="2 3">2V75</strain>
    </source>
</reference>
<dbReference type="Proteomes" id="UP001206312">
    <property type="component" value="Unassembled WGS sequence"/>
</dbReference>
<sequence length="261" mass="30023">MFRFFRKLRQNLLAQNRVTRYLLYAVGEIVLVVIGILIALQVDTWNQWRKEREMEQMVLKQLRDDYRANLVQLDQKIRMREAIIEASLDILRAMDHPEGASRDSLISNMAILLIDPTFDPIENDFSSNGDLRLITNQKLKRLLSNWSADIVAVRELEHNWVDILKQEYVPILVNLGVNRDLAHTFLNDLEMDWALSGTARFENVAVGKAKKTVALETLTAHVPLEGLVSAALTYNTTANLESQTLRERIEEVLALIESEIR</sequence>
<dbReference type="RefSeq" id="WP_252742451.1">
    <property type="nucleotide sequence ID" value="NZ_JAMXIB010000023.1"/>
</dbReference>
<name>A0ABT1B1B3_9FLAO</name>
<evidence type="ECO:0000256" key="1">
    <source>
        <dbReference type="SAM" id="Phobius"/>
    </source>
</evidence>
<dbReference type="InterPro" id="IPR045749">
    <property type="entry name" value="DUF6090"/>
</dbReference>
<keyword evidence="3" id="KW-1185">Reference proteome</keyword>
<evidence type="ECO:0000313" key="2">
    <source>
        <dbReference type="EMBL" id="MCO5726079.1"/>
    </source>
</evidence>
<accession>A0ABT1B1B3</accession>
<comment type="caution">
    <text evidence="2">The sequence shown here is derived from an EMBL/GenBank/DDBJ whole genome shotgun (WGS) entry which is preliminary data.</text>
</comment>
<gene>
    <name evidence="2" type="ORF">NG653_14555</name>
</gene>
<organism evidence="2 3">
    <name type="scientific">Robiginitalea marina</name>
    <dbReference type="NCBI Taxonomy" id="2954105"/>
    <lineage>
        <taxon>Bacteria</taxon>
        <taxon>Pseudomonadati</taxon>
        <taxon>Bacteroidota</taxon>
        <taxon>Flavobacteriia</taxon>
        <taxon>Flavobacteriales</taxon>
        <taxon>Flavobacteriaceae</taxon>
        <taxon>Robiginitalea</taxon>
    </lineage>
</organism>
<keyword evidence="1" id="KW-1133">Transmembrane helix</keyword>
<protein>
    <submittedName>
        <fullName evidence="2">DUF6090 family protein</fullName>
    </submittedName>
</protein>
<feature type="transmembrane region" description="Helical" evidence="1">
    <location>
        <begin position="21"/>
        <end position="42"/>
    </location>
</feature>